<dbReference type="SUPFAM" id="SSF52540">
    <property type="entry name" value="P-loop containing nucleoside triphosphate hydrolases"/>
    <property type="match status" value="1"/>
</dbReference>
<dbReference type="FunFam" id="3.40.50.300:FF:000382">
    <property type="entry name" value="Lon protease homolog 2, peroxisomal"/>
    <property type="match status" value="1"/>
</dbReference>
<evidence type="ECO:0000256" key="1">
    <source>
        <dbReference type="ARBA" id="ARBA00004496"/>
    </source>
</evidence>
<feature type="domain" description="Lon proteolytic" evidence="16">
    <location>
        <begin position="607"/>
        <end position="787"/>
    </location>
</feature>
<dbReference type="InterPro" id="IPR014721">
    <property type="entry name" value="Ribsml_uS5_D2-typ_fold_subgr"/>
</dbReference>
<dbReference type="InterPro" id="IPR003111">
    <property type="entry name" value="Lon_prtase_N"/>
</dbReference>
<dbReference type="Gene3D" id="2.30.130.40">
    <property type="entry name" value="LON domain-like"/>
    <property type="match status" value="1"/>
</dbReference>
<feature type="domain" description="Lon N-terminal" evidence="17">
    <location>
        <begin position="25"/>
        <end position="218"/>
    </location>
</feature>
<dbReference type="PROSITE" id="PS01046">
    <property type="entry name" value="LON_SER"/>
    <property type="match status" value="1"/>
</dbReference>
<dbReference type="InterPro" id="IPR027065">
    <property type="entry name" value="Lon_Prtase"/>
</dbReference>
<dbReference type="InterPro" id="IPR003593">
    <property type="entry name" value="AAA+_ATPase"/>
</dbReference>
<evidence type="ECO:0000256" key="10">
    <source>
        <dbReference type="PIRNR" id="PIRNR001174"/>
    </source>
</evidence>
<keyword evidence="3 9" id="KW-0645">Protease</keyword>
<accession>A0A9E6XU76</accession>
<dbReference type="Gene3D" id="1.20.58.1480">
    <property type="match status" value="1"/>
</dbReference>
<evidence type="ECO:0000256" key="14">
    <source>
        <dbReference type="RuleBase" id="RU000591"/>
    </source>
</evidence>
<comment type="catalytic activity">
    <reaction evidence="9 10 13">
        <text>Hydrolysis of proteins in presence of ATP.</text>
        <dbReference type="EC" id="3.4.21.53"/>
    </reaction>
</comment>
<dbReference type="NCBIfam" id="TIGR00763">
    <property type="entry name" value="lon"/>
    <property type="match status" value="1"/>
</dbReference>
<dbReference type="CDD" id="cd19500">
    <property type="entry name" value="RecA-like_Lon"/>
    <property type="match status" value="1"/>
</dbReference>
<dbReference type="GO" id="GO:0005524">
    <property type="term" value="F:ATP binding"/>
    <property type="evidence" value="ECO:0007669"/>
    <property type="project" value="UniProtKB-UniRule"/>
</dbReference>
<dbReference type="GO" id="GO:0004252">
    <property type="term" value="F:serine-type endopeptidase activity"/>
    <property type="evidence" value="ECO:0007669"/>
    <property type="project" value="UniProtKB-UniRule"/>
</dbReference>
<dbReference type="PANTHER" id="PTHR10046">
    <property type="entry name" value="ATP DEPENDENT LON PROTEASE FAMILY MEMBER"/>
    <property type="match status" value="1"/>
</dbReference>
<keyword evidence="7 9" id="KW-0067">ATP-binding</keyword>
<sequence>MIDVVTEGEPRDVEIGADRPLPDSLPVLPLRETVPFPDTLTPLAIGQERSVELVNHVLGRDRMLVMVASRNPENETPGPADLYEVGVVGVVARMLKVPDGTLRILVQGTQRVRLTRWIGEKPFLSAAIAPAPDVVEESTELTALMRNVQGTFGQIVEAVPYLPEELQIAVANVEEPGALANVIAGALRLKTPEKQELLEELDVAKRLRKLSQVLAREAEVISIGTKIQSQVQSELEASQREYFLRQQLKAIKEELGEEDESEAEARDLREQLDQAGLPDEIREVTERELGRLEKLPTMAAEHAVIRTYLEWLAALPWDKSTVDNLDLEHARTVLDEDHYDIEQVKDRILEFLAVRKLKPDARGSILCFVGPPGVGKTSLGRSIARALGRKFERISAGGVRDEAEIRGHRRTYVGAMPGVIIRALRDAESHNPLFMIDEIDKMGADYRGDPASAMLEVLDPEQNATFRDHYLDVPFDLSNVMFVTTANTLDTIPGALRDRMEVIQLAGYTEEEKLEIAKRYLVPRQIERNGLKRSQIAFGNPALRTIIRDYTREAGVRNLEREIGSVCRKVARQVAEGTFSKRVTITEQRARELLGKARFHADVKRRTRQPGVATGLAWTPAGGDVLFVEATAMPGKGRLTITGQLGDVMRESAQAALSYVRSHPPETLGDGWFAEHDIHVHVPAGAIPKDGPSAGVTMVTALVSLLTGDHVRDDTAMTGEVTLTGQVLPIGGLKEKALAAQRNGLRRVIAPAGNEADADEVPEHLREDLEFVFVREVSEVLDAALESRGARSNGRVYAGRRSRKATRGK</sequence>
<dbReference type="AlphaFoldDB" id="A0A9E6XU76"/>
<keyword evidence="5 9" id="KW-0378">Hydrolase</keyword>
<name>A0A9E6XU76_9ACTN</name>
<dbReference type="InterPro" id="IPR020568">
    <property type="entry name" value="Ribosomal_Su5_D2-typ_SF"/>
</dbReference>
<dbReference type="KEGG" id="sbae:DSM104329_00971"/>
<dbReference type="SMART" id="SM00464">
    <property type="entry name" value="LON"/>
    <property type="match status" value="1"/>
</dbReference>
<dbReference type="Gene3D" id="1.10.8.60">
    <property type="match status" value="1"/>
</dbReference>
<evidence type="ECO:0000256" key="8">
    <source>
        <dbReference type="ARBA" id="ARBA00023016"/>
    </source>
</evidence>
<keyword evidence="2 9" id="KW-0963">Cytoplasm</keyword>
<evidence type="ECO:0000256" key="9">
    <source>
        <dbReference type="HAMAP-Rule" id="MF_01973"/>
    </source>
</evidence>
<protein>
    <recommendedName>
        <fullName evidence="9 10">Lon protease</fullName>
        <ecNumber evidence="9 10">3.4.21.53</ecNumber>
    </recommendedName>
    <alternativeName>
        <fullName evidence="9">ATP-dependent protease La</fullName>
    </alternativeName>
</protein>
<comment type="function">
    <text evidence="9">ATP-dependent serine protease that mediates the selective degradation of mutant and abnormal proteins as well as certain short-lived regulatory proteins. Required for cellular homeostasis and for survival from DNA damage and developmental changes induced by stress. Degrades polypeptides processively to yield small peptide fragments that are 5 to 10 amino acids long. Binds to DNA in a double-stranded, site-specific manner.</text>
</comment>
<evidence type="ECO:0000313" key="19">
    <source>
        <dbReference type="Proteomes" id="UP001162834"/>
    </source>
</evidence>
<evidence type="ECO:0000256" key="2">
    <source>
        <dbReference type="ARBA" id="ARBA00022490"/>
    </source>
</evidence>
<dbReference type="GO" id="GO:0016887">
    <property type="term" value="F:ATP hydrolysis activity"/>
    <property type="evidence" value="ECO:0007669"/>
    <property type="project" value="UniProtKB-UniRule"/>
</dbReference>
<feature type="active site" evidence="9 11">
    <location>
        <position position="736"/>
    </location>
</feature>
<dbReference type="SUPFAM" id="SSF54211">
    <property type="entry name" value="Ribosomal protein S5 domain 2-like"/>
    <property type="match status" value="1"/>
</dbReference>
<dbReference type="InterPro" id="IPR003959">
    <property type="entry name" value="ATPase_AAA_core"/>
</dbReference>
<dbReference type="Pfam" id="PF05362">
    <property type="entry name" value="Lon_C"/>
    <property type="match status" value="1"/>
</dbReference>
<dbReference type="Pfam" id="PF00004">
    <property type="entry name" value="AAA"/>
    <property type="match status" value="1"/>
</dbReference>
<dbReference type="InterPro" id="IPR046336">
    <property type="entry name" value="Lon_prtase_N_sf"/>
</dbReference>
<dbReference type="PROSITE" id="PS51786">
    <property type="entry name" value="LON_PROTEOLYTIC"/>
    <property type="match status" value="1"/>
</dbReference>
<evidence type="ECO:0000256" key="11">
    <source>
        <dbReference type="PIRSR" id="PIRSR001174-1"/>
    </source>
</evidence>
<dbReference type="GO" id="GO:0043565">
    <property type="term" value="F:sequence-specific DNA binding"/>
    <property type="evidence" value="ECO:0007669"/>
    <property type="project" value="UniProtKB-UniRule"/>
</dbReference>
<feature type="active site" evidence="9 11">
    <location>
        <position position="693"/>
    </location>
</feature>
<evidence type="ECO:0000313" key="18">
    <source>
        <dbReference type="EMBL" id="UGS34592.1"/>
    </source>
</evidence>
<organism evidence="18 19">
    <name type="scientific">Capillimicrobium parvum</name>
    <dbReference type="NCBI Taxonomy" id="2884022"/>
    <lineage>
        <taxon>Bacteria</taxon>
        <taxon>Bacillati</taxon>
        <taxon>Actinomycetota</taxon>
        <taxon>Thermoleophilia</taxon>
        <taxon>Solirubrobacterales</taxon>
        <taxon>Capillimicrobiaceae</taxon>
        <taxon>Capillimicrobium</taxon>
    </lineage>
</organism>
<dbReference type="GO" id="GO:0004176">
    <property type="term" value="F:ATP-dependent peptidase activity"/>
    <property type="evidence" value="ECO:0007669"/>
    <property type="project" value="UniProtKB-UniRule"/>
</dbReference>
<comment type="subcellular location">
    <subcellularLocation>
        <location evidence="1 9 10">Cytoplasm</location>
    </subcellularLocation>
</comment>
<dbReference type="GO" id="GO:0005737">
    <property type="term" value="C:cytoplasm"/>
    <property type="evidence" value="ECO:0007669"/>
    <property type="project" value="UniProtKB-SubCell"/>
</dbReference>
<evidence type="ECO:0000256" key="13">
    <source>
        <dbReference type="PROSITE-ProRule" id="PRU01122"/>
    </source>
</evidence>
<dbReference type="GO" id="GO:0034605">
    <property type="term" value="P:cellular response to heat"/>
    <property type="evidence" value="ECO:0007669"/>
    <property type="project" value="UniProtKB-UniRule"/>
</dbReference>
<keyword evidence="6 9" id="KW-0720">Serine protease</keyword>
<keyword evidence="8 9" id="KW-0346">Stress response</keyword>
<feature type="region of interest" description="Disordered" evidence="15">
    <location>
        <begin position="789"/>
        <end position="809"/>
    </location>
</feature>
<proteinExistence type="evidence at transcript level"/>
<dbReference type="InterPro" id="IPR027417">
    <property type="entry name" value="P-loop_NTPase"/>
</dbReference>
<dbReference type="InterPro" id="IPR004815">
    <property type="entry name" value="Lon_bac/euk-typ"/>
</dbReference>
<dbReference type="InterPro" id="IPR027543">
    <property type="entry name" value="Lon_bac"/>
</dbReference>
<feature type="binding site" evidence="9 12">
    <location>
        <begin position="370"/>
        <end position="377"/>
    </location>
    <ligand>
        <name>ATP</name>
        <dbReference type="ChEBI" id="CHEBI:30616"/>
    </ligand>
</feature>
<dbReference type="PROSITE" id="PS51787">
    <property type="entry name" value="LON_N"/>
    <property type="match status" value="1"/>
</dbReference>
<dbReference type="InterPro" id="IPR015947">
    <property type="entry name" value="PUA-like_sf"/>
</dbReference>
<reference evidence="18" key="1">
    <citation type="journal article" date="2022" name="Int. J. Syst. Evol. Microbiol.">
        <title>Pseudomonas aegrilactucae sp. nov. and Pseudomonas morbosilactucae sp. nov., pathogens causing bacterial rot of lettuce in Japan.</title>
        <authorList>
            <person name="Sawada H."/>
            <person name="Fujikawa T."/>
            <person name="Satou M."/>
        </authorList>
    </citation>
    <scope>NUCLEOTIDE SEQUENCE</scope>
    <source>
        <strain evidence="18">0166_1</strain>
    </source>
</reference>
<keyword evidence="4 9" id="KW-0547">Nucleotide-binding</keyword>
<comment type="subunit">
    <text evidence="9 10">Homohexamer. Organized in a ring with a central cavity.</text>
</comment>
<dbReference type="InterPro" id="IPR008268">
    <property type="entry name" value="Peptidase_S16_AS"/>
</dbReference>
<feature type="compositionally biased region" description="Basic residues" evidence="15">
    <location>
        <begin position="798"/>
        <end position="809"/>
    </location>
</feature>
<evidence type="ECO:0000256" key="5">
    <source>
        <dbReference type="ARBA" id="ARBA00022801"/>
    </source>
</evidence>
<dbReference type="Proteomes" id="UP001162834">
    <property type="component" value="Chromosome"/>
</dbReference>
<dbReference type="GO" id="GO:0006515">
    <property type="term" value="P:protein quality control for misfolded or incompletely synthesized proteins"/>
    <property type="evidence" value="ECO:0007669"/>
    <property type="project" value="UniProtKB-UniRule"/>
</dbReference>
<dbReference type="InterPro" id="IPR054594">
    <property type="entry name" value="Lon_lid"/>
</dbReference>
<dbReference type="SMART" id="SM00382">
    <property type="entry name" value="AAA"/>
    <property type="match status" value="1"/>
</dbReference>
<gene>
    <name evidence="18" type="primary">lon2</name>
    <name evidence="9" type="synonym">lon</name>
    <name evidence="18" type="ORF">DSM104329_00971</name>
</gene>
<evidence type="ECO:0000256" key="12">
    <source>
        <dbReference type="PIRSR" id="PIRSR001174-2"/>
    </source>
</evidence>
<dbReference type="PIRSF" id="PIRSF001174">
    <property type="entry name" value="Lon_proteas"/>
    <property type="match status" value="1"/>
</dbReference>
<dbReference type="PRINTS" id="PR00830">
    <property type="entry name" value="ENDOLAPTASE"/>
</dbReference>
<keyword evidence="19" id="KW-1185">Reference proteome</keyword>
<comment type="induction">
    <text evidence="9">By heat shock.</text>
</comment>
<dbReference type="InterPro" id="IPR008269">
    <property type="entry name" value="Lon_proteolytic"/>
</dbReference>
<evidence type="ECO:0000256" key="6">
    <source>
        <dbReference type="ARBA" id="ARBA00022825"/>
    </source>
</evidence>
<dbReference type="SUPFAM" id="SSF88697">
    <property type="entry name" value="PUA domain-like"/>
    <property type="match status" value="1"/>
</dbReference>
<comment type="similarity">
    <text evidence="9 10 13 14">Belongs to the peptidase S16 family.</text>
</comment>
<dbReference type="FunFam" id="1.20.5.5270:FF:000002">
    <property type="entry name" value="Lon protease homolog"/>
    <property type="match status" value="1"/>
</dbReference>
<dbReference type="Gene3D" id="3.30.230.10">
    <property type="match status" value="1"/>
</dbReference>
<dbReference type="EC" id="3.4.21.53" evidence="9 10"/>
<evidence type="ECO:0000259" key="17">
    <source>
        <dbReference type="PROSITE" id="PS51787"/>
    </source>
</evidence>
<dbReference type="RefSeq" id="WP_259314259.1">
    <property type="nucleotide sequence ID" value="NZ_CP087164.1"/>
</dbReference>
<dbReference type="Pfam" id="PF22667">
    <property type="entry name" value="Lon_lid"/>
    <property type="match status" value="1"/>
</dbReference>
<dbReference type="Gene3D" id="3.40.50.300">
    <property type="entry name" value="P-loop containing nucleotide triphosphate hydrolases"/>
    <property type="match status" value="1"/>
</dbReference>
<evidence type="ECO:0000256" key="15">
    <source>
        <dbReference type="SAM" id="MobiDB-lite"/>
    </source>
</evidence>
<evidence type="ECO:0000256" key="7">
    <source>
        <dbReference type="ARBA" id="ARBA00022840"/>
    </source>
</evidence>
<dbReference type="Pfam" id="PF02190">
    <property type="entry name" value="LON_substr_bdg"/>
    <property type="match status" value="1"/>
</dbReference>
<dbReference type="HAMAP" id="MF_01973">
    <property type="entry name" value="lon_bact"/>
    <property type="match status" value="1"/>
</dbReference>
<evidence type="ECO:0000256" key="4">
    <source>
        <dbReference type="ARBA" id="ARBA00022741"/>
    </source>
</evidence>
<evidence type="ECO:0000259" key="16">
    <source>
        <dbReference type="PROSITE" id="PS51786"/>
    </source>
</evidence>
<evidence type="ECO:0000256" key="3">
    <source>
        <dbReference type="ARBA" id="ARBA00022670"/>
    </source>
</evidence>
<dbReference type="EMBL" id="CP087164">
    <property type="protein sequence ID" value="UGS34592.1"/>
    <property type="molecule type" value="Genomic_DNA"/>
</dbReference>
<dbReference type="Gene3D" id="1.20.5.5270">
    <property type="match status" value="1"/>
</dbReference>